<sequence length="83" mass="8965">MKLLSPKLFTLAILLAAALVLASADAVSDNEMQKHEATESRDVVEEKLRVQSLKNSSMAERSGGALNEHAVDNPEEIASMVDE</sequence>
<proteinExistence type="predicted"/>
<evidence type="ECO:0000256" key="1">
    <source>
        <dbReference type="SAM" id="MobiDB-lite"/>
    </source>
</evidence>
<keyword evidence="2" id="KW-0732">Signal</keyword>
<reference evidence="3" key="1">
    <citation type="submission" date="2014-07" db="EMBL/GenBank/DDBJ databases">
        <title>Identification of a novel salt tolerance gene in wild soybean by whole-genome sequencing.</title>
        <authorList>
            <person name="Lam H.-M."/>
            <person name="Qi X."/>
            <person name="Li M.-W."/>
            <person name="Liu X."/>
            <person name="Xie M."/>
            <person name="Ni M."/>
            <person name="Xu X."/>
        </authorList>
    </citation>
    <scope>NUCLEOTIDE SEQUENCE [LARGE SCALE GENOMIC DNA]</scope>
    <source>
        <tissue evidence="3">Root</tissue>
    </source>
</reference>
<dbReference type="EMBL" id="KN667262">
    <property type="protein sequence ID" value="KHN07206.1"/>
    <property type="molecule type" value="Genomic_DNA"/>
</dbReference>
<evidence type="ECO:0000256" key="2">
    <source>
        <dbReference type="SAM" id="SignalP"/>
    </source>
</evidence>
<feature type="region of interest" description="Disordered" evidence="1">
    <location>
        <begin position="53"/>
        <end position="83"/>
    </location>
</feature>
<dbReference type="AlphaFoldDB" id="A0A0B2PD03"/>
<evidence type="ECO:0000313" key="3">
    <source>
        <dbReference type="EMBL" id="KHN07206.1"/>
    </source>
</evidence>
<accession>A0A0B2PD03</accession>
<feature type="signal peptide" evidence="2">
    <location>
        <begin position="1"/>
        <end position="24"/>
    </location>
</feature>
<name>A0A0B2PD03_GLYSO</name>
<dbReference type="Proteomes" id="UP000053555">
    <property type="component" value="Unassembled WGS sequence"/>
</dbReference>
<protein>
    <submittedName>
        <fullName evidence="3">Uncharacterized protein</fullName>
    </submittedName>
</protein>
<organism evidence="3">
    <name type="scientific">Glycine soja</name>
    <name type="common">Wild soybean</name>
    <dbReference type="NCBI Taxonomy" id="3848"/>
    <lineage>
        <taxon>Eukaryota</taxon>
        <taxon>Viridiplantae</taxon>
        <taxon>Streptophyta</taxon>
        <taxon>Embryophyta</taxon>
        <taxon>Tracheophyta</taxon>
        <taxon>Spermatophyta</taxon>
        <taxon>Magnoliopsida</taxon>
        <taxon>eudicotyledons</taxon>
        <taxon>Gunneridae</taxon>
        <taxon>Pentapetalae</taxon>
        <taxon>rosids</taxon>
        <taxon>fabids</taxon>
        <taxon>Fabales</taxon>
        <taxon>Fabaceae</taxon>
        <taxon>Papilionoideae</taxon>
        <taxon>50 kb inversion clade</taxon>
        <taxon>NPAAA clade</taxon>
        <taxon>indigoferoid/millettioid clade</taxon>
        <taxon>Phaseoleae</taxon>
        <taxon>Glycine</taxon>
        <taxon>Glycine subgen. Soja</taxon>
    </lineage>
</organism>
<feature type="chain" id="PRO_5002072586" evidence="2">
    <location>
        <begin position="25"/>
        <end position="83"/>
    </location>
</feature>
<gene>
    <name evidence="3" type="ORF">glysoja_038068</name>
</gene>